<dbReference type="InterPro" id="IPR013519">
    <property type="entry name" value="Int_alpha_beta-p"/>
</dbReference>
<dbReference type="GeneTree" id="ENSGT00940000160724"/>
<dbReference type="InterPro" id="IPR013649">
    <property type="entry name" value="Integrin_alpha_Ig-like_1"/>
</dbReference>
<dbReference type="Ensembl" id="ENSLLTT00000012322.1">
    <property type="protein sequence ID" value="ENSLLTP00000011855.1"/>
    <property type="gene ID" value="ENSLLTG00000009112.1"/>
</dbReference>
<dbReference type="PANTHER" id="PTHR23220">
    <property type="entry name" value="INTEGRIN ALPHA"/>
    <property type="match status" value="1"/>
</dbReference>
<dbReference type="SMART" id="SM00191">
    <property type="entry name" value="Int_alpha"/>
    <property type="match status" value="2"/>
</dbReference>
<dbReference type="InterPro" id="IPR013517">
    <property type="entry name" value="FG-GAP"/>
</dbReference>
<dbReference type="Gene3D" id="2.60.40.1510">
    <property type="entry name" value="ntegrin, alpha v. Chain A, domain 3"/>
    <property type="match status" value="1"/>
</dbReference>
<dbReference type="Gene3D" id="2.130.10.130">
    <property type="entry name" value="Integrin alpha, N-terminal"/>
    <property type="match status" value="1"/>
</dbReference>
<dbReference type="Gene3D" id="2.60.40.1460">
    <property type="entry name" value="Integrin domains. Chain A, domain 2"/>
    <property type="match status" value="1"/>
</dbReference>
<feature type="repeat" description="FG-GAP" evidence="7">
    <location>
        <begin position="94"/>
        <end position="153"/>
    </location>
</feature>
<dbReference type="InterPro" id="IPR032695">
    <property type="entry name" value="Integrin_dom_sf"/>
</dbReference>
<evidence type="ECO:0000256" key="3">
    <source>
        <dbReference type="ARBA" id="ARBA00022737"/>
    </source>
</evidence>
<evidence type="ECO:0000313" key="11">
    <source>
        <dbReference type="Ensembl" id="ENSLLTP00000011855.1"/>
    </source>
</evidence>
<dbReference type="GO" id="GO:0098609">
    <property type="term" value="P:cell-cell adhesion"/>
    <property type="evidence" value="ECO:0007669"/>
    <property type="project" value="TreeGrafter"/>
</dbReference>
<evidence type="ECO:0000256" key="5">
    <source>
        <dbReference type="ARBA" id="ARBA00023136"/>
    </source>
</evidence>
<dbReference type="GO" id="GO:0005178">
    <property type="term" value="F:integrin binding"/>
    <property type="evidence" value="ECO:0007669"/>
    <property type="project" value="TreeGrafter"/>
</dbReference>
<evidence type="ECO:0000256" key="4">
    <source>
        <dbReference type="ARBA" id="ARBA00023037"/>
    </source>
</evidence>
<evidence type="ECO:0000256" key="7">
    <source>
        <dbReference type="PROSITE-ProRule" id="PRU00803"/>
    </source>
</evidence>
<reference evidence="11" key="1">
    <citation type="submission" date="2025-08" db="UniProtKB">
        <authorList>
            <consortium name="Ensembl"/>
        </authorList>
    </citation>
    <scope>IDENTIFICATION</scope>
</reference>
<keyword evidence="12" id="KW-1185">Reference proteome</keyword>
<dbReference type="Pfam" id="PF20806">
    <property type="entry name" value="Integrin_A_Ig_3"/>
    <property type="match status" value="1"/>
</dbReference>
<keyword evidence="4" id="KW-0401">Integrin</keyword>
<organism evidence="11 12">
    <name type="scientific">Laticauda laticaudata</name>
    <name type="common">Blue-ringed sea krait</name>
    <name type="synonym">Blue-lipped sea krait</name>
    <dbReference type="NCBI Taxonomy" id="8630"/>
    <lineage>
        <taxon>Eukaryota</taxon>
        <taxon>Metazoa</taxon>
        <taxon>Chordata</taxon>
        <taxon>Craniata</taxon>
        <taxon>Vertebrata</taxon>
        <taxon>Euteleostomi</taxon>
        <taxon>Lepidosauria</taxon>
        <taxon>Squamata</taxon>
        <taxon>Bifurcata</taxon>
        <taxon>Unidentata</taxon>
        <taxon>Episquamata</taxon>
        <taxon>Toxicofera</taxon>
        <taxon>Serpentes</taxon>
        <taxon>Colubroidea</taxon>
        <taxon>Elapidae</taxon>
        <taxon>Laticaudinae</taxon>
        <taxon>Laticauda</taxon>
    </lineage>
</organism>
<dbReference type="Pfam" id="PF08441">
    <property type="entry name" value="Integrin_A_Ig_1"/>
    <property type="match status" value="1"/>
</dbReference>
<keyword evidence="5" id="KW-0472">Membrane</keyword>
<dbReference type="InterPro" id="IPR048285">
    <property type="entry name" value="Integrin_alpha_Ig-like_2"/>
</dbReference>
<dbReference type="GO" id="GO:0007160">
    <property type="term" value="P:cell-matrix adhesion"/>
    <property type="evidence" value="ECO:0007669"/>
    <property type="project" value="TreeGrafter"/>
</dbReference>
<proteinExistence type="predicted"/>
<dbReference type="InterPro" id="IPR028994">
    <property type="entry name" value="Integrin_alpha_N"/>
</dbReference>
<evidence type="ECO:0000256" key="6">
    <source>
        <dbReference type="ARBA" id="ARBA00023180"/>
    </source>
</evidence>
<protein>
    <recommendedName>
        <fullName evidence="13">Integrin alpha-2 domain-containing protein</fullName>
    </recommendedName>
</protein>
<accession>A0A8C5S306</accession>
<keyword evidence="3" id="KW-0677">Repeat</keyword>
<dbReference type="GO" id="GO:0007229">
    <property type="term" value="P:integrin-mediated signaling pathway"/>
    <property type="evidence" value="ECO:0007669"/>
    <property type="project" value="UniProtKB-KW"/>
</dbReference>
<evidence type="ECO:0000259" key="10">
    <source>
        <dbReference type="Pfam" id="PF20806"/>
    </source>
</evidence>
<feature type="domain" description="Integrin alpha second immunoglobulin-like" evidence="9">
    <location>
        <begin position="334"/>
        <end position="427"/>
    </location>
</feature>
<dbReference type="PROSITE" id="PS51470">
    <property type="entry name" value="FG_GAP"/>
    <property type="match status" value="1"/>
</dbReference>
<dbReference type="Pfam" id="PF20805">
    <property type="entry name" value="Integrin_A_Ig_2"/>
    <property type="match status" value="1"/>
</dbReference>
<evidence type="ECO:0000256" key="2">
    <source>
        <dbReference type="ARBA" id="ARBA00022729"/>
    </source>
</evidence>
<evidence type="ECO:0000256" key="1">
    <source>
        <dbReference type="ARBA" id="ARBA00004479"/>
    </source>
</evidence>
<feature type="domain" description="Integrin alpha third immunoglobulin-like" evidence="10">
    <location>
        <begin position="469"/>
        <end position="525"/>
    </location>
</feature>
<evidence type="ECO:0000259" key="8">
    <source>
        <dbReference type="Pfam" id="PF08441"/>
    </source>
</evidence>
<dbReference type="Proteomes" id="UP000694406">
    <property type="component" value="Unplaced"/>
</dbReference>
<dbReference type="AlphaFoldDB" id="A0A8C5S306"/>
<dbReference type="GO" id="GO:0009897">
    <property type="term" value="C:external side of plasma membrane"/>
    <property type="evidence" value="ECO:0007669"/>
    <property type="project" value="TreeGrafter"/>
</dbReference>
<dbReference type="GO" id="GO:0001525">
    <property type="term" value="P:angiogenesis"/>
    <property type="evidence" value="ECO:0007669"/>
    <property type="project" value="TreeGrafter"/>
</dbReference>
<comment type="subcellular location">
    <subcellularLocation>
        <location evidence="1">Membrane</location>
        <topology evidence="1">Single-pass type I membrane protein</topology>
    </subcellularLocation>
</comment>
<name>A0A8C5S306_LATLA</name>
<dbReference type="InterPro" id="IPR048286">
    <property type="entry name" value="Integrin_alpha_Ig-like_3"/>
</dbReference>
<dbReference type="SUPFAM" id="SSF69179">
    <property type="entry name" value="Integrin domains"/>
    <property type="match status" value="3"/>
</dbReference>
<dbReference type="Pfam" id="PF01839">
    <property type="entry name" value="FG-GAP"/>
    <property type="match status" value="1"/>
</dbReference>
<evidence type="ECO:0008006" key="13">
    <source>
        <dbReference type="Google" id="ProtNLM"/>
    </source>
</evidence>
<sequence length="539" mass="59962">MPGLTAELSNSWPAGWMYHVLAMPTPDVVKGGKVLIPGDCAMYNLLQIVFLCLRKDDILVGAPLFMERRSDGKLYEVGRVYLYLQRRNPRPYRTPWQKLTGTDIYGRFGMAIASLGDIDQDGYTDIAIGAPFAGQDGGGQVYIYRGHSEGLSASPSQILKNPFSESAGFGFAIRGASDIDLNGYPGNTMFCYVMLVRMQYYRLILLTANCQGFDSLNLTRFKVDSAFYPPEVRKMRTQILQLDHMKQKFGKRIFLQQTNQPSQLFQMKLSKKIPLTCKNVTAYLRDQADFKDKLSAIVVSLNFSLASFSRAGILQPILSGQLMVQEQTRIILDCGEDNICIPDLKLSAHTNEAFLLIGAENVVLIQITATNAGEGAYETELIVELPFGAYFQRANSSAQKLSCNFRKENETKLVACEVGNPMKSHTESISIGYQERYINWKYGSFNPILILFPITDLFFLSPCLPPTTILQLHNAGPSTVSGADLHVHFPSHFWKGFLLYITRVSTEGNIICSSTNETNSPKVGLSGGTTGNKDLFTHC</sequence>
<dbReference type="PANTHER" id="PTHR23220:SF73">
    <property type="entry name" value="INTEGRIN ALPHA-IIB"/>
    <property type="match status" value="1"/>
</dbReference>
<evidence type="ECO:0000313" key="12">
    <source>
        <dbReference type="Proteomes" id="UP000694406"/>
    </source>
</evidence>
<evidence type="ECO:0000259" key="9">
    <source>
        <dbReference type="Pfam" id="PF20805"/>
    </source>
</evidence>
<keyword evidence="6" id="KW-0325">Glycoprotein</keyword>
<dbReference type="Gene3D" id="2.60.40.1530">
    <property type="entry name" value="ntegrin, alpha v. Chain A, domain 4"/>
    <property type="match status" value="1"/>
</dbReference>
<dbReference type="SUPFAM" id="SSF69318">
    <property type="entry name" value="Integrin alpha N-terminal domain"/>
    <property type="match status" value="1"/>
</dbReference>
<dbReference type="GO" id="GO:0033627">
    <property type="term" value="P:cell adhesion mediated by integrin"/>
    <property type="evidence" value="ECO:0007669"/>
    <property type="project" value="TreeGrafter"/>
</dbReference>
<feature type="domain" description="Integrin alpha first immunoglubulin-like" evidence="8">
    <location>
        <begin position="240"/>
        <end position="332"/>
    </location>
</feature>
<reference evidence="11" key="2">
    <citation type="submission" date="2025-09" db="UniProtKB">
        <authorList>
            <consortium name="Ensembl"/>
        </authorList>
    </citation>
    <scope>IDENTIFICATION</scope>
</reference>
<keyword evidence="2" id="KW-0732">Signal</keyword>
<dbReference type="GO" id="GO:0008305">
    <property type="term" value="C:integrin complex"/>
    <property type="evidence" value="ECO:0007669"/>
    <property type="project" value="TreeGrafter"/>
</dbReference>